<dbReference type="SUPFAM" id="SSF53850">
    <property type="entry name" value="Periplasmic binding protein-like II"/>
    <property type="match status" value="1"/>
</dbReference>
<dbReference type="Proteomes" id="UP001305702">
    <property type="component" value="Chromosome"/>
</dbReference>
<dbReference type="EMBL" id="CP130318">
    <property type="protein sequence ID" value="WNQ12954.1"/>
    <property type="molecule type" value="Genomic_DNA"/>
</dbReference>
<dbReference type="Gene3D" id="3.40.190.10">
    <property type="entry name" value="Periplasmic binding protein-like II"/>
    <property type="match status" value="3"/>
</dbReference>
<evidence type="ECO:0000256" key="1">
    <source>
        <dbReference type="SAM" id="MobiDB-lite"/>
    </source>
</evidence>
<gene>
    <name evidence="3" type="ORF">MJA45_07975</name>
</gene>
<feature type="signal peptide" evidence="2">
    <location>
        <begin position="1"/>
        <end position="23"/>
    </location>
</feature>
<dbReference type="PROSITE" id="PS51257">
    <property type="entry name" value="PROKAR_LIPOPROTEIN"/>
    <property type="match status" value="1"/>
</dbReference>
<evidence type="ECO:0000256" key="2">
    <source>
        <dbReference type="SAM" id="SignalP"/>
    </source>
</evidence>
<name>A0AA96LF78_9BACL</name>
<feature type="chain" id="PRO_5041658396" evidence="2">
    <location>
        <begin position="24"/>
        <end position="558"/>
    </location>
</feature>
<evidence type="ECO:0000313" key="3">
    <source>
        <dbReference type="EMBL" id="WNQ12954.1"/>
    </source>
</evidence>
<feature type="region of interest" description="Disordered" evidence="1">
    <location>
        <begin position="25"/>
        <end position="49"/>
    </location>
</feature>
<organism evidence="3 4">
    <name type="scientific">Paenibacillus aurantius</name>
    <dbReference type="NCBI Taxonomy" id="2918900"/>
    <lineage>
        <taxon>Bacteria</taxon>
        <taxon>Bacillati</taxon>
        <taxon>Bacillota</taxon>
        <taxon>Bacilli</taxon>
        <taxon>Bacillales</taxon>
        <taxon>Paenibacillaceae</taxon>
        <taxon>Paenibacillus</taxon>
    </lineage>
</organism>
<reference evidence="3 4" key="1">
    <citation type="submission" date="2022-02" db="EMBL/GenBank/DDBJ databases">
        <title>Paenibacillus sp. MBLB1776 Whole Genome Shotgun Sequencing.</title>
        <authorList>
            <person name="Hwang C.Y."/>
            <person name="Cho E.-S."/>
            <person name="Seo M.-J."/>
        </authorList>
    </citation>
    <scope>NUCLEOTIDE SEQUENCE [LARGE SCALE GENOMIC DNA]</scope>
    <source>
        <strain evidence="3 4">MBLB1776</strain>
    </source>
</reference>
<dbReference type="AlphaFoldDB" id="A0AA96LF78"/>
<dbReference type="RefSeq" id="WP_315606733.1">
    <property type="nucleotide sequence ID" value="NZ_CP130318.1"/>
</dbReference>
<dbReference type="InterPro" id="IPR050490">
    <property type="entry name" value="Bact_solute-bd_prot1"/>
</dbReference>
<sequence length="558" mass="61929">MRLPKRQVMVTVLTLALAGTSFGCSKTGGDTAQPKETASQKMTNGKYDPPVTITTVRGVPGPATFKNGETIDDNVHTRWAKEKLGIEIKSLWSVVNANNAYDTKLKLALSANEPMPDIVHASGEMARLLIESGRFQDAGVLFDKYASETWKKAMAEDPTVWYEYTRDGKRYGIPALDYDYNNDPVMWVRGDWMKKLNLAPPKTIDDYEKILDAFTNQDPDGDGQKNTFGLSVGFKKDKSYGNHFGVSWLFGAYGAIPGIWQKQADGTLAYGSIQPGVKQGLAKLKDWVQKGYIPKEAPVWDEAKAGSYVSAGRAGTFTGPYWSEAWPMGDLTKNDPKAELQTFQLPVGANGKGMHFATHPYSGAIFINKEMKNPEIFFTYGNYLFDNVADPKAGSEFENGWAKGYDWDEVDGKVTTDLAKIPGGGVRVFFYSLLMTQGPRIPSQNIKALVNLAQNGKPQTPYERYWSQLAPPIEIQSSSNVWNQRQNRVMTAYTGGATATMTDKGDYLNKLEMETFSKIVFGDEPVEAYDKFIQTWKAQGGDAITKEVNEWYKSVGAK</sequence>
<feature type="compositionally biased region" description="Polar residues" evidence="1">
    <location>
        <begin position="25"/>
        <end position="43"/>
    </location>
</feature>
<proteinExistence type="predicted"/>
<keyword evidence="2" id="KW-0732">Signal</keyword>
<accession>A0AA96LF78</accession>
<keyword evidence="4" id="KW-1185">Reference proteome</keyword>
<dbReference type="KEGG" id="paun:MJA45_07975"/>
<protein>
    <submittedName>
        <fullName evidence="3">Extracellular solute-binding protein</fullName>
    </submittedName>
</protein>
<evidence type="ECO:0000313" key="4">
    <source>
        <dbReference type="Proteomes" id="UP001305702"/>
    </source>
</evidence>
<dbReference type="PANTHER" id="PTHR43649">
    <property type="entry name" value="ARABINOSE-BINDING PROTEIN-RELATED"/>
    <property type="match status" value="1"/>
</dbReference>